<organism evidence="1 2">
    <name type="scientific">Epilithonimonas hungarica</name>
    <dbReference type="NCBI Taxonomy" id="454006"/>
    <lineage>
        <taxon>Bacteria</taxon>
        <taxon>Pseudomonadati</taxon>
        <taxon>Bacteroidota</taxon>
        <taxon>Flavobacteriia</taxon>
        <taxon>Flavobacteriales</taxon>
        <taxon>Weeksellaceae</taxon>
        <taxon>Chryseobacterium group</taxon>
        <taxon>Epilithonimonas</taxon>
    </lineage>
</organism>
<dbReference type="AlphaFoldDB" id="A0A1G7F807"/>
<name>A0A1G7F807_9FLAO</name>
<reference evidence="2" key="1">
    <citation type="submission" date="2016-10" db="EMBL/GenBank/DDBJ databases">
        <authorList>
            <person name="Varghese N."/>
            <person name="Submissions S."/>
        </authorList>
    </citation>
    <scope>NUCLEOTIDE SEQUENCE [LARGE SCALE GENOMIC DNA]</scope>
    <source>
        <strain evidence="2">DSM 19684</strain>
    </source>
</reference>
<keyword evidence="2" id="KW-1185">Reference proteome</keyword>
<dbReference type="RefSeq" id="WP_089870319.1">
    <property type="nucleotide sequence ID" value="NZ_FNBH01000001.1"/>
</dbReference>
<dbReference type="OrthoDB" id="1082405at2"/>
<evidence type="ECO:0000313" key="2">
    <source>
        <dbReference type="Proteomes" id="UP000199203"/>
    </source>
</evidence>
<dbReference type="EMBL" id="FNBH01000001">
    <property type="protein sequence ID" value="SDE72073.1"/>
    <property type="molecule type" value="Genomic_DNA"/>
</dbReference>
<gene>
    <name evidence="1" type="ORF">SAMN05421825_0010</name>
</gene>
<evidence type="ECO:0000313" key="1">
    <source>
        <dbReference type="EMBL" id="SDE72073.1"/>
    </source>
</evidence>
<dbReference type="Proteomes" id="UP000199203">
    <property type="component" value="Unassembled WGS sequence"/>
</dbReference>
<accession>A0A1G7F807</accession>
<protein>
    <submittedName>
        <fullName evidence="1">Uncharacterized protein</fullName>
    </submittedName>
</protein>
<sequence>MVSVGDVLYLFVEDTDPPKKKYFFVLGMTENEVSIASFYVNSEINLNVNNNPVLVKYNIEINPSDYPFLSYKSYLDCTKMVIRDKKEFDEIVRNRPEAVVYKLTDIQLHHLRSIIREVPTFKGKIINKFGFYDN</sequence>
<proteinExistence type="predicted"/>